<dbReference type="InterPro" id="IPR001841">
    <property type="entry name" value="Znf_RING"/>
</dbReference>
<feature type="compositionally biased region" description="Basic and acidic residues" evidence="6">
    <location>
        <begin position="384"/>
        <end position="399"/>
    </location>
</feature>
<keyword evidence="5" id="KW-0175">Coiled coil</keyword>
<protein>
    <recommendedName>
        <fullName evidence="7">RING-type domain-containing protein</fullName>
    </recommendedName>
</protein>
<evidence type="ECO:0000256" key="2">
    <source>
        <dbReference type="ARBA" id="ARBA00022771"/>
    </source>
</evidence>
<dbReference type="SMART" id="SM00184">
    <property type="entry name" value="RING"/>
    <property type="match status" value="1"/>
</dbReference>
<evidence type="ECO:0000256" key="6">
    <source>
        <dbReference type="SAM" id="MobiDB-lite"/>
    </source>
</evidence>
<evidence type="ECO:0000313" key="9">
    <source>
        <dbReference type="Proteomes" id="UP000290189"/>
    </source>
</evidence>
<sequence>MTPSRPGRSNFLLRDRMKLFENYPTKLDDVYPGQIEFDNPELSQAHRSHQVVPRLPSFSLSARMTAEPPRPQPTGVCAGFRSHREMNTTPRAETCASHPIIPPLAFRLPPFNDIPPPEPNKLITLAEHQAELQQVVSARGVELRETFQDKLRAQLMSMTGESSQLAAETKDHLEKTISSYTSRFNAILSWLKQTEEAKEAAAKLETEIAAVTAVNESMRMTHEANLAELADQYDILQIQLSERLTNEQKEAERKRSRPGFDGLNSEVVPHWPDHQEPEQERAQQSYRRRSSAATSQVSAPRRRESIRPAKSSRGTEGSIPAEAETRHERGSRPSNKPAAMSPGPSKARGPAKASMTMETMAALANAPSSINIRKRVSTMSSADGSRRDSTAMPGSKRESIAVAGPKLRDTLMPSSGSKRESIMAPSKRESFASTGAPEADLLHAKIRAKQQSVRALEGAVQAMQSEIDALPPEIARLSAENDKLAKDEIERLAQVEDENEKSAAQEIAAVKQRLVDSRDALAALIKKTTRQKQYNDKLRSKLSSVEMKCRMARDALERDRQSETARQQRLEAKFAEQRLALAGVFRRIMDSVESCRRVTDGLHTGLTCSVCFNEFDDPYVFSPCGHTSCQVCIPADRFCPVCAHEDGAPLTTTCMKNDLLARIIEQHKWFIEPMMEAGDAIRAVCTQVLSGKPPSTS</sequence>
<dbReference type="InterPro" id="IPR013083">
    <property type="entry name" value="Znf_RING/FYVE/PHD"/>
</dbReference>
<reference evidence="8 9" key="1">
    <citation type="submission" date="2018-03" db="EMBL/GenBank/DDBJ databases">
        <authorList>
            <person name="Fogelqvist J."/>
        </authorList>
    </citation>
    <scope>NUCLEOTIDE SEQUENCE [LARGE SCALE GENOMIC DNA]</scope>
</reference>
<keyword evidence="2 4" id="KW-0863">Zinc-finger</keyword>
<geneLocation type="mitochondrion" evidence="8"/>
<dbReference type="SUPFAM" id="SSF57850">
    <property type="entry name" value="RING/U-box"/>
    <property type="match status" value="1"/>
</dbReference>
<evidence type="ECO:0000313" key="8">
    <source>
        <dbReference type="EMBL" id="SPQ98771.1"/>
    </source>
</evidence>
<dbReference type="AlphaFoldDB" id="A0A3P3YF17"/>
<proteinExistence type="predicted"/>
<feature type="coiled-coil region" evidence="5">
    <location>
        <begin position="187"/>
        <end position="239"/>
    </location>
</feature>
<accession>A0A3P3YF17</accession>
<dbReference type="Gene3D" id="3.30.40.10">
    <property type="entry name" value="Zinc/RING finger domain, C3HC4 (zinc finger)"/>
    <property type="match status" value="1"/>
</dbReference>
<feature type="compositionally biased region" description="Basic and acidic residues" evidence="6">
    <location>
        <begin position="417"/>
        <end position="430"/>
    </location>
</feature>
<dbReference type="EMBL" id="OVEO01000010">
    <property type="protein sequence ID" value="SPQ98771.1"/>
    <property type="molecule type" value="Genomic_DNA"/>
</dbReference>
<evidence type="ECO:0000256" key="3">
    <source>
        <dbReference type="ARBA" id="ARBA00022833"/>
    </source>
</evidence>
<dbReference type="InterPro" id="IPR027370">
    <property type="entry name" value="Znf-RING_euk"/>
</dbReference>
<feature type="domain" description="RING-type" evidence="7">
    <location>
        <begin position="608"/>
        <end position="642"/>
    </location>
</feature>
<evidence type="ECO:0000256" key="4">
    <source>
        <dbReference type="PROSITE-ProRule" id="PRU00175"/>
    </source>
</evidence>
<dbReference type="Pfam" id="PF13445">
    <property type="entry name" value="zf-RING_UBOX"/>
    <property type="match status" value="1"/>
</dbReference>
<dbReference type="PROSITE" id="PS50089">
    <property type="entry name" value="ZF_RING_2"/>
    <property type="match status" value="1"/>
</dbReference>
<name>A0A3P3YF17_PLABS</name>
<feature type="region of interest" description="Disordered" evidence="6">
    <location>
        <begin position="245"/>
        <end position="351"/>
    </location>
</feature>
<feature type="compositionally biased region" description="Basic and acidic residues" evidence="6">
    <location>
        <begin position="271"/>
        <end position="281"/>
    </location>
</feature>
<evidence type="ECO:0000256" key="1">
    <source>
        <dbReference type="ARBA" id="ARBA00022723"/>
    </source>
</evidence>
<keyword evidence="8" id="KW-0496">Mitochondrion</keyword>
<dbReference type="GO" id="GO:0008270">
    <property type="term" value="F:zinc ion binding"/>
    <property type="evidence" value="ECO:0007669"/>
    <property type="project" value="UniProtKB-KW"/>
</dbReference>
<feature type="region of interest" description="Disordered" evidence="6">
    <location>
        <begin position="376"/>
        <end position="430"/>
    </location>
</feature>
<organism evidence="8 9">
    <name type="scientific">Plasmodiophora brassicae</name>
    <name type="common">Clubroot disease agent</name>
    <dbReference type="NCBI Taxonomy" id="37360"/>
    <lineage>
        <taxon>Eukaryota</taxon>
        <taxon>Sar</taxon>
        <taxon>Rhizaria</taxon>
        <taxon>Endomyxa</taxon>
        <taxon>Phytomyxea</taxon>
        <taxon>Plasmodiophorida</taxon>
        <taxon>Plasmodiophoridae</taxon>
        <taxon>Plasmodiophora</taxon>
    </lineage>
</organism>
<evidence type="ECO:0000256" key="5">
    <source>
        <dbReference type="SAM" id="Coils"/>
    </source>
</evidence>
<gene>
    <name evidence="8" type="ORF">PLBR_LOCUS5986</name>
</gene>
<feature type="coiled-coil region" evidence="5">
    <location>
        <begin position="446"/>
        <end position="505"/>
    </location>
</feature>
<keyword evidence="3" id="KW-0862">Zinc</keyword>
<evidence type="ECO:0000259" key="7">
    <source>
        <dbReference type="PROSITE" id="PS50089"/>
    </source>
</evidence>
<keyword evidence="1" id="KW-0479">Metal-binding</keyword>
<dbReference type="Proteomes" id="UP000290189">
    <property type="component" value="Unassembled WGS sequence"/>
</dbReference>